<dbReference type="Pfam" id="PF05712">
    <property type="entry name" value="MRG"/>
    <property type="match status" value="1"/>
</dbReference>
<dbReference type="EMBL" id="JANTQA010000023">
    <property type="protein sequence ID" value="KAJ3444196.1"/>
    <property type="molecule type" value="Genomic_DNA"/>
</dbReference>
<comment type="caution">
    <text evidence="6">The sequence shown here is derived from an EMBL/GenBank/DDBJ whole genome shotgun (WGS) entry which is preliminary data.</text>
</comment>
<dbReference type="PROSITE" id="PS50097">
    <property type="entry name" value="BTB"/>
    <property type="match status" value="1"/>
</dbReference>
<dbReference type="PROSITE" id="PS50297">
    <property type="entry name" value="ANK_REP_REGION"/>
    <property type="match status" value="1"/>
</dbReference>
<protein>
    <submittedName>
        <fullName evidence="6">Ankyrin repeat-containing</fullName>
    </submittedName>
</protein>
<dbReference type="SMART" id="SM00225">
    <property type="entry name" value="BTB"/>
    <property type="match status" value="1"/>
</dbReference>
<evidence type="ECO:0000256" key="1">
    <source>
        <dbReference type="ARBA" id="ARBA00022737"/>
    </source>
</evidence>
<dbReference type="PROSITE" id="PS50088">
    <property type="entry name" value="ANK_REPEAT"/>
    <property type="match status" value="1"/>
</dbReference>
<gene>
    <name evidence="6" type="ORF">M0812_10048</name>
</gene>
<evidence type="ECO:0000313" key="7">
    <source>
        <dbReference type="Proteomes" id="UP001146793"/>
    </source>
</evidence>
<dbReference type="Gene3D" id="1.10.274.30">
    <property type="entry name" value="MRG domain"/>
    <property type="match status" value="1"/>
</dbReference>
<dbReference type="InterPro" id="IPR036770">
    <property type="entry name" value="Ankyrin_rpt-contain_sf"/>
</dbReference>
<feature type="region of interest" description="Disordered" evidence="4">
    <location>
        <begin position="1"/>
        <end position="22"/>
    </location>
</feature>
<dbReference type="Gene3D" id="1.25.40.20">
    <property type="entry name" value="Ankyrin repeat-containing domain"/>
    <property type="match status" value="2"/>
</dbReference>
<feature type="domain" description="BTB" evidence="5">
    <location>
        <begin position="889"/>
        <end position="940"/>
    </location>
</feature>
<evidence type="ECO:0000256" key="3">
    <source>
        <dbReference type="PROSITE-ProRule" id="PRU00023"/>
    </source>
</evidence>
<dbReference type="SUPFAM" id="SSF48403">
    <property type="entry name" value="Ankyrin repeat"/>
    <property type="match status" value="2"/>
</dbReference>
<dbReference type="SUPFAM" id="SSF54695">
    <property type="entry name" value="POZ domain"/>
    <property type="match status" value="1"/>
</dbReference>
<dbReference type="Proteomes" id="UP001146793">
    <property type="component" value="Unassembled WGS sequence"/>
</dbReference>
<evidence type="ECO:0000313" key="6">
    <source>
        <dbReference type="EMBL" id="KAJ3444196.1"/>
    </source>
</evidence>
<sequence length="993" mass="116956">MSTNPNPQLVINNNSPNFDQPNTNNLIPNSQNQINQINTTQLAENKQDTSTEEQQKKKKRFNISQLNRTEIETETKKKTITLIKPKPKTVIKPKTKFTIKAKKKTKTKRKKSPNKRTKTKRRLIINISQQIKNLVIEERKKFQIKENEIEDLNQLPTIRDLLEEFLKTQEKPLIEQQNQIPLQAPGEFVQWIYNLFDLFLEKYLLYNIEKDTYNEMKKITLKSFTNIFGIEHLCRFLITLDYIFTTEFDSPIPKRPIYYKDWNPLHLILEFSRNIQAFDLLLQNGYKITDINTGVTAFGILVKRRHSLEYLKHLLEINNKENVKLLKKCKFPIIHYCSRHSDITYLKFLHSYGFDFEKRDKNNLTALMYGCSKGTKSKIFIEYLLDNGADVNAHSTYKGTPLIILSSRTSDLNLLKKFIERGAKVIVECEGNQENQENIENKYQKKKINIFLQTCKQNNVSVEVLDYCYSLIKENKKINQNQIFYQSALYLVLNDGNLKALKQLVLWGFDLLSINNKKDNLLFRSIRANVELELIEYLIDEIGFGVDGCYGEYSYTIIQKAIAERVGIQIIKYLLSKGSKVNVDFDLYSEYLSYSIKKNVGYSILLDYIYGFYQYEIRDINMKKTTRNEKETEMEIKKKNDEKVDLLIQLLKSGFNFHFAKFYKINHPLNQYFLLNFELLENSFKIILDSGFNPWFHIFKKMNLFEFTKEIYFKKIHKYIIYYFSIVQDFHELLIRKENTDLVIISSDDYEIPVHSFIVKIRLINDNITIEKICKVLKNENKTDIMQFLLWVYGGYANHTNHTINDKIWEIVKKIGFTKKLFRKKNGRKGLLFDLQQIYENKHLIDFKIIVNIDGAVNEEQNKKDEIKGGGEKGKKKENSDGNGKKMIELSVHKLILQARSGLFRGLFLNISDQSSIHDYTCKSPKAIEILLNFLYTEKIMGIYDEEILLELFDAIDYYQLSETSSLNSQISKAQTRINEEMKPFYNQSIEKN</sequence>
<keyword evidence="2 3" id="KW-0040">ANK repeat</keyword>
<evidence type="ECO:0000256" key="2">
    <source>
        <dbReference type="ARBA" id="ARBA00023043"/>
    </source>
</evidence>
<feature type="region of interest" description="Disordered" evidence="4">
    <location>
        <begin position="864"/>
        <end position="884"/>
    </location>
</feature>
<dbReference type="Pfam" id="PF12796">
    <property type="entry name" value="Ank_2"/>
    <property type="match status" value="1"/>
</dbReference>
<keyword evidence="1" id="KW-0677">Repeat</keyword>
<dbReference type="InterPro" id="IPR011333">
    <property type="entry name" value="SKP1/BTB/POZ_sf"/>
</dbReference>
<reference evidence="6" key="1">
    <citation type="submission" date="2022-08" db="EMBL/GenBank/DDBJ databases">
        <title>Novel sulphate-reducing endosymbionts in the free-living metamonad Anaeramoeba.</title>
        <authorList>
            <person name="Jerlstrom-Hultqvist J."/>
            <person name="Cepicka I."/>
            <person name="Gallot-Lavallee L."/>
            <person name="Salas-Leiva D."/>
            <person name="Curtis B.A."/>
            <person name="Zahonova K."/>
            <person name="Pipaliya S."/>
            <person name="Dacks J."/>
            <person name="Roger A.J."/>
        </authorList>
    </citation>
    <scope>NUCLEOTIDE SEQUENCE</scope>
    <source>
        <strain evidence="6">Busselton2</strain>
    </source>
</reference>
<dbReference type="CDD" id="cd18186">
    <property type="entry name" value="BTB_POZ_ZBTB_KLHL-like"/>
    <property type="match status" value="1"/>
</dbReference>
<dbReference type="PANTHER" id="PTHR24198:SF165">
    <property type="entry name" value="ANKYRIN REPEAT-CONTAINING PROTEIN-RELATED"/>
    <property type="match status" value="1"/>
</dbReference>
<dbReference type="SMART" id="SM00248">
    <property type="entry name" value="ANK"/>
    <property type="match status" value="6"/>
</dbReference>
<name>A0AAV7ZQB7_9EUKA</name>
<dbReference type="PANTHER" id="PTHR24198">
    <property type="entry name" value="ANKYRIN REPEAT AND PROTEIN KINASE DOMAIN-CONTAINING PROTEIN"/>
    <property type="match status" value="1"/>
</dbReference>
<dbReference type="PROSITE" id="PS51640">
    <property type="entry name" value="MRG"/>
    <property type="match status" value="1"/>
</dbReference>
<dbReference type="Pfam" id="PF00651">
    <property type="entry name" value="BTB"/>
    <property type="match status" value="1"/>
</dbReference>
<dbReference type="InterPro" id="IPR038217">
    <property type="entry name" value="MRG_C_sf"/>
</dbReference>
<dbReference type="AlphaFoldDB" id="A0AAV7ZQB7"/>
<dbReference type="InterPro" id="IPR026541">
    <property type="entry name" value="MRG_dom"/>
</dbReference>
<dbReference type="Gene3D" id="3.30.710.10">
    <property type="entry name" value="Potassium Channel Kv1.1, Chain A"/>
    <property type="match status" value="1"/>
</dbReference>
<evidence type="ECO:0000256" key="4">
    <source>
        <dbReference type="SAM" id="MobiDB-lite"/>
    </source>
</evidence>
<evidence type="ECO:0000259" key="5">
    <source>
        <dbReference type="PROSITE" id="PS50097"/>
    </source>
</evidence>
<dbReference type="InterPro" id="IPR000210">
    <property type="entry name" value="BTB/POZ_dom"/>
</dbReference>
<proteinExistence type="predicted"/>
<dbReference type="InterPro" id="IPR002110">
    <property type="entry name" value="Ankyrin_rpt"/>
</dbReference>
<accession>A0AAV7ZQB7</accession>
<feature type="repeat" description="ANK" evidence="3">
    <location>
        <begin position="362"/>
        <end position="396"/>
    </location>
</feature>
<organism evidence="6 7">
    <name type="scientific">Anaeramoeba flamelloides</name>
    <dbReference type="NCBI Taxonomy" id="1746091"/>
    <lineage>
        <taxon>Eukaryota</taxon>
        <taxon>Metamonada</taxon>
        <taxon>Anaeramoebidae</taxon>
        <taxon>Anaeramoeba</taxon>
    </lineage>
</organism>